<keyword evidence="1" id="KW-0812">Transmembrane</keyword>
<keyword evidence="1" id="KW-1133">Transmembrane helix</keyword>
<keyword evidence="1" id="KW-0472">Membrane</keyword>
<name>A0ABV0ETM9_9ENTE</name>
<protein>
    <recommendedName>
        <fullName evidence="4">ABC transporter permease</fullName>
    </recommendedName>
</protein>
<organism evidence="2 3">
    <name type="scientific">Candidatus Enterococcus ferrettii</name>
    <dbReference type="NCBI Taxonomy" id="2815324"/>
    <lineage>
        <taxon>Bacteria</taxon>
        <taxon>Bacillati</taxon>
        <taxon>Bacillota</taxon>
        <taxon>Bacilli</taxon>
        <taxon>Lactobacillales</taxon>
        <taxon>Enterococcaceae</taxon>
        <taxon>Enterococcus</taxon>
    </lineage>
</organism>
<evidence type="ECO:0000256" key="1">
    <source>
        <dbReference type="SAM" id="Phobius"/>
    </source>
</evidence>
<proteinExistence type="predicted"/>
<evidence type="ECO:0000313" key="3">
    <source>
        <dbReference type="Proteomes" id="UP000664357"/>
    </source>
</evidence>
<dbReference type="RefSeq" id="WP_207703515.1">
    <property type="nucleotide sequence ID" value="NZ_JAFREL020000002.1"/>
</dbReference>
<sequence>MEKINKLNLYFFRFHYMPFVLVTIIFLLLFPFLFGAEYLESAQTAFIVERVFTIIGIFLFIPLYLPDTQKEIVAVVRAKQTSYMILLLIRLGQILCMGLIALALFLGTLKFNHSQFNFQVFFFAEFATVFFLGGLLSISYTFFHHIIPSTMIAVMYYVMNMFSNQKYLGPFYLFTLAENDWESKILLFLVGLFLIVSSVLLTTYQRNSV</sequence>
<keyword evidence="3" id="KW-1185">Reference proteome</keyword>
<comment type="caution">
    <text evidence="2">The sequence shown here is derived from an EMBL/GenBank/DDBJ whole genome shotgun (WGS) entry which is preliminary data.</text>
</comment>
<gene>
    <name evidence="2" type="ORF">JZO67_002630</name>
</gene>
<feature type="transmembrane region" description="Helical" evidence="1">
    <location>
        <begin position="85"/>
        <end position="106"/>
    </location>
</feature>
<reference evidence="2 3" key="1">
    <citation type="submission" date="2024-02" db="EMBL/GenBank/DDBJ databases">
        <title>The Genome Sequence of Enterococcus sp. DIV0159.</title>
        <authorList>
            <person name="Earl A."/>
            <person name="Manson A."/>
            <person name="Gilmore M."/>
            <person name="Sanders J."/>
            <person name="Shea T."/>
            <person name="Howe W."/>
            <person name="Livny J."/>
            <person name="Cuomo C."/>
            <person name="Neafsey D."/>
            <person name="Birren B."/>
        </authorList>
    </citation>
    <scope>NUCLEOTIDE SEQUENCE [LARGE SCALE GENOMIC DNA]</scope>
    <source>
        <strain evidence="2 3">665A</strain>
    </source>
</reference>
<feature type="transmembrane region" description="Helical" evidence="1">
    <location>
        <begin position="118"/>
        <end position="140"/>
    </location>
</feature>
<feature type="transmembrane region" description="Helical" evidence="1">
    <location>
        <begin position="47"/>
        <end position="65"/>
    </location>
</feature>
<evidence type="ECO:0008006" key="4">
    <source>
        <dbReference type="Google" id="ProtNLM"/>
    </source>
</evidence>
<feature type="transmembrane region" description="Helical" evidence="1">
    <location>
        <begin position="185"/>
        <end position="204"/>
    </location>
</feature>
<dbReference type="Proteomes" id="UP000664357">
    <property type="component" value="Unassembled WGS sequence"/>
</dbReference>
<dbReference type="EMBL" id="JAFREL020000002">
    <property type="protein sequence ID" value="MEO1770677.1"/>
    <property type="molecule type" value="Genomic_DNA"/>
</dbReference>
<evidence type="ECO:0000313" key="2">
    <source>
        <dbReference type="EMBL" id="MEO1770677.1"/>
    </source>
</evidence>
<feature type="transmembrane region" description="Helical" evidence="1">
    <location>
        <begin position="146"/>
        <end position="164"/>
    </location>
</feature>
<accession>A0ABV0ETM9</accession>
<feature type="transmembrane region" description="Helical" evidence="1">
    <location>
        <begin position="16"/>
        <end position="35"/>
    </location>
</feature>